<dbReference type="OrthoDB" id="1298469at2759"/>
<dbReference type="PANTHER" id="PTHR31672">
    <property type="entry name" value="BNACNNG10540D PROTEIN"/>
    <property type="match status" value="1"/>
</dbReference>
<accession>A0A2G2X168</accession>
<dbReference type="EMBL" id="MLFT02000004">
    <property type="protein sequence ID" value="PHT51246.1"/>
    <property type="molecule type" value="Genomic_DNA"/>
</dbReference>
<dbReference type="InterPro" id="IPR017451">
    <property type="entry name" value="F-box-assoc_interact_dom"/>
</dbReference>
<proteinExistence type="predicted"/>
<evidence type="ECO:0000313" key="2">
    <source>
        <dbReference type="EMBL" id="PHT51246.1"/>
    </source>
</evidence>
<dbReference type="AlphaFoldDB" id="A0A2G2X168"/>
<sequence length="298" mass="33620">MYCCPLSPVQLVEDVQKLKLDCPSNPNPMHCAIRCCYDGLAVIQVADILDRHRYNLLLWNPTTRESIVLPPLEFPRAPDSCFGLGYDSTSGEYKIFCICQDTGLNKLPNEILGLKGGSCWRRIDEHPHGICSLVFAMQFLAFVRAAFHWIAISNNCFMVVSFSISNEVYREIPLSEEILSLRPAPGGIGVCVLGGMFCVHSNTNLPGNNIFKVWESKEYGVKGSWMPLLTVEDSWFLNAKPKYRFADGEVLFWCMSYKPLGHAFRTCNGPFRSWPRCDTIQSGFTFTESLISPKSLTY</sequence>
<protein>
    <recommendedName>
        <fullName evidence="1">F-box associated beta-propeller type 3 domain-containing protein</fullName>
    </recommendedName>
</protein>
<dbReference type="InterPro" id="IPR050796">
    <property type="entry name" value="SCF_F-box_component"/>
</dbReference>
<reference evidence="3" key="2">
    <citation type="journal article" date="2017" name="J. Anim. Genet.">
        <title>Multiple reference genome sequences of hot pepper reveal the massive evolution of plant disease resistance genes by retroduplication.</title>
        <authorList>
            <person name="Kim S."/>
            <person name="Park J."/>
            <person name="Yeom S.-I."/>
            <person name="Kim Y.-M."/>
            <person name="Seo E."/>
            <person name="Kim K.-T."/>
            <person name="Kim M.-S."/>
            <person name="Lee J.M."/>
            <person name="Cheong K."/>
            <person name="Shin H.-S."/>
            <person name="Kim S.-B."/>
            <person name="Han K."/>
            <person name="Lee J."/>
            <person name="Park M."/>
            <person name="Lee H.-A."/>
            <person name="Lee H.-Y."/>
            <person name="Lee Y."/>
            <person name="Oh S."/>
            <person name="Lee J.H."/>
            <person name="Choi E."/>
            <person name="Choi E."/>
            <person name="Lee S.E."/>
            <person name="Jeon J."/>
            <person name="Kim H."/>
            <person name="Choi G."/>
            <person name="Song H."/>
            <person name="Lee J."/>
            <person name="Lee S.-C."/>
            <person name="Kwon J.-K."/>
            <person name="Lee H.-Y."/>
            <person name="Koo N."/>
            <person name="Hong Y."/>
            <person name="Kim R.W."/>
            <person name="Kang W.-H."/>
            <person name="Huh J.H."/>
            <person name="Kang B.-C."/>
            <person name="Yang T.-J."/>
            <person name="Lee Y.-H."/>
            <person name="Bennetzen J.L."/>
            <person name="Choi D."/>
        </authorList>
    </citation>
    <scope>NUCLEOTIDE SEQUENCE [LARGE SCALE GENOMIC DNA]</scope>
    <source>
        <strain evidence="3">cv. PBC81</strain>
    </source>
</reference>
<comment type="caution">
    <text evidence="2">The sequence shown here is derived from an EMBL/GenBank/DDBJ whole genome shotgun (WGS) entry which is preliminary data.</text>
</comment>
<keyword evidence="3" id="KW-1185">Reference proteome</keyword>
<gene>
    <name evidence="2" type="ORF">CQW23_10993</name>
</gene>
<reference evidence="2 3" key="1">
    <citation type="journal article" date="2017" name="Genome Biol.">
        <title>New reference genome sequences of hot pepper reveal the massive evolution of plant disease-resistance genes by retroduplication.</title>
        <authorList>
            <person name="Kim S."/>
            <person name="Park J."/>
            <person name="Yeom S.I."/>
            <person name="Kim Y.M."/>
            <person name="Seo E."/>
            <person name="Kim K.T."/>
            <person name="Kim M.S."/>
            <person name="Lee J.M."/>
            <person name="Cheong K."/>
            <person name="Shin H.S."/>
            <person name="Kim S.B."/>
            <person name="Han K."/>
            <person name="Lee J."/>
            <person name="Park M."/>
            <person name="Lee H.A."/>
            <person name="Lee H.Y."/>
            <person name="Lee Y."/>
            <person name="Oh S."/>
            <person name="Lee J.H."/>
            <person name="Choi E."/>
            <person name="Choi E."/>
            <person name="Lee S.E."/>
            <person name="Jeon J."/>
            <person name="Kim H."/>
            <person name="Choi G."/>
            <person name="Song H."/>
            <person name="Lee J."/>
            <person name="Lee S.C."/>
            <person name="Kwon J.K."/>
            <person name="Lee H.Y."/>
            <person name="Koo N."/>
            <person name="Hong Y."/>
            <person name="Kim R.W."/>
            <person name="Kang W.H."/>
            <person name="Huh J.H."/>
            <person name="Kang B.C."/>
            <person name="Yang T.J."/>
            <person name="Lee Y.H."/>
            <person name="Bennetzen J.L."/>
            <person name="Choi D."/>
        </authorList>
    </citation>
    <scope>NUCLEOTIDE SEQUENCE [LARGE SCALE GENOMIC DNA]</scope>
    <source>
        <strain evidence="3">cv. PBC81</strain>
    </source>
</reference>
<organism evidence="2 3">
    <name type="scientific">Capsicum baccatum</name>
    <name type="common">Peruvian pepper</name>
    <dbReference type="NCBI Taxonomy" id="33114"/>
    <lineage>
        <taxon>Eukaryota</taxon>
        <taxon>Viridiplantae</taxon>
        <taxon>Streptophyta</taxon>
        <taxon>Embryophyta</taxon>
        <taxon>Tracheophyta</taxon>
        <taxon>Spermatophyta</taxon>
        <taxon>Magnoliopsida</taxon>
        <taxon>eudicotyledons</taxon>
        <taxon>Gunneridae</taxon>
        <taxon>Pentapetalae</taxon>
        <taxon>asterids</taxon>
        <taxon>lamiids</taxon>
        <taxon>Solanales</taxon>
        <taxon>Solanaceae</taxon>
        <taxon>Solanoideae</taxon>
        <taxon>Capsiceae</taxon>
        <taxon>Capsicum</taxon>
    </lineage>
</organism>
<name>A0A2G2X168_CAPBA</name>
<evidence type="ECO:0000259" key="1">
    <source>
        <dbReference type="Pfam" id="PF08268"/>
    </source>
</evidence>
<dbReference type="Proteomes" id="UP000224567">
    <property type="component" value="Unassembled WGS sequence"/>
</dbReference>
<feature type="domain" description="F-box associated beta-propeller type 3" evidence="1">
    <location>
        <begin position="51"/>
        <end position="178"/>
    </location>
</feature>
<dbReference type="InterPro" id="IPR013187">
    <property type="entry name" value="F-box-assoc_dom_typ3"/>
</dbReference>
<dbReference type="Pfam" id="PF08268">
    <property type="entry name" value="FBA_3"/>
    <property type="match status" value="1"/>
</dbReference>
<dbReference type="NCBIfam" id="TIGR01640">
    <property type="entry name" value="F_box_assoc_1"/>
    <property type="match status" value="1"/>
</dbReference>
<dbReference type="PANTHER" id="PTHR31672:SF13">
    <property type="entry name" value="F-BOX PROTEIN CPR30-LIKE"/>
    <property type="match status" value="1"/>
</dbReference>
<evidence type="ECO:0000313" key="3">
    <source>
        <dbReference type="Proteomes" id="UP000224567"/>
    </source>
</evidence>